<dbReference type="EMBL" id="BMAW01087014">
    <property type="protein sequence ID" value="GFU49617.1"/>
    <property type="molecule type" value="Genomic_DNA"/>
</dbReference>
<gene>
    <name evidence="2" type="ORF">NPIL_442511</name>
    <name evidence="1" type="ORF">NPIL_84581</name>
</gene>
<name>A0A8X6ULQ8_NEPPI</name>
<reference evidence="2" key="1">
    <citation type="submission" date="2020-08" db="EMBL/GenBank/DDBJ databases">
        <title>Multicomponent nature underlies the extraordinary mechanical properties of spider dragline silk.</title>
        <authorList>
            <person name="Kono N."/>
            <person name="Nakamura H."/>
            <person name="Mori M."/>
            <person name="Yoshida Y."/>
            <person name="Ohtoshi R."/>
            <person name="Malay A.D."/>
            <person name="Moran D.A.P."/>
            <person name="Tomita M."/>
            <person name="Numata K."/>
            <person name="Arakawa K."/>
        </authorList>
    </citation>
    <scope>NUCLEOTIDE SEQUENCE</scope>
</reference>
<evidence type="ECO:0000313" key="3">
    <source>
        <dbReference type="Proteomes" id="UP000887013"/>
    </source>
</evidence>
<evidence type="ECO:0000313" key="1">
    <source>
        <dbReference type="EMBL" id="GFS95863.1"/>
    </source>
</evidence>
<dbReference type="AlphaFoldDB" id="A0A8X6ULQ8"/>
<evidence type="ECO:0000313" key="2">
    <source>
        <dbReference type="EMBL" id="GFU49617.1"/>
    </source>
</evidence>
<comment type="caution">
    <text evidence="2">The sequence shown here is derived from an EMBL/GenBank/DDBJ whole genome shotgun (WGS) entry which is preliminary data.</text>
</comment>
<organism evidence="2 3">
    <name type="scientific">Nephila pilipes</name>
    <name type="common">Giant wood spider</name>
    <name type="synonym">Nephila maculata</name>
    <dbReference type="NCBI Taxonomy" id="299642"/>
    <lineage>
        <taxon>Eukaryota</taxon>
        <taxon>Metazoa</taxon>
        <taxon>Ecdysozoa</taxon>
        <taxon>Arthropoda</taxon>
        <taxon>Chelicerata</taxon>
        <taxon>Arachnida</taxon>
        <taxon>Araneae</taxon>
        <taxon>Araneomorphae</taxon>
        <taxon>Entelegynae</taxon>
        <taxon>Araneoidea</taxon>
        <taxon>Nephilidae</taxon>
        <taxon>Nephila</taxon>
    </lineage>
</organism>
<dbReference type="EMBL" id="BMAW01054335">
    <property type="protein sequence ID" value="GFS95863.1"/>
    <property type="molecule type" value="Genomic_DNA"/>
</dbReference>
<dbReference type="OrthoDB" id="8194107at2759"/>
<dbReference type="Proteomes" id="UP000887013">
    <property type="component" value="Unassembled WGS sequence"/>
</dbReference>
<keyword evidence="3" id="KW-1185">Reference proteome</keyword>
<sequence length="93" mass="10114">MGSGPDDVHAATVCCHISAHGHLPHALSQIRCCVIMLAQVYSNNLHTLAELQQNVENAIANIPRAEQLRMAQGLINRTRRCIDVSGGHSQHVI</sequence>
<protein>
    <submittedName>
        <fullName evidence="2">Uncharacterized protein</fullName>
    </submittedName>
</protein>
<accession>A0A8X6ULQ8</accession>
<proteinExistence type="predicted"/>